<dbReference type="PANTHER" id="PTHR12110:SF41">
    <property type="entry name" value="INOSOSE DEHYDRATASE"/>
    <property type="match status" value="1"/>
</dbReference>
<dbReference type="RefSeq" id="WP_008565566.1">
    <property type="nucleotide sequence ID" value="NZ_JH594504.1"/>
</dbReference>
<evidence type="ECO:0000259" key="1">
    <source>
        <dbReference type="Pfam" id="PF01261"/>
    </source>
</evidence>
<dbReference type="AlphaFoldDB" id="H1HN61"/>
<reference evidence="2 3" key="1">
    <citation type="submission" date="2011-12" db="EMBL/GenBank/DDBJ databases">
        <title>The Genome Sequence of Prevotella maculosa OT 289.</title>
        <authorList>
            <consortium name="The Broad Institute Genome Sequencing Platform"/>
            <person name="Earl A."/>
            <person name="Ward D."/>
            <person name="Feldgarden M."/>
            <person name="Gevers D."/>
            <person name="Izard J."/>
            <person name="Blanton J.M."/>
            <person name="Mathney J."/>
            <person name="Tanner A.C."/>
            <person name="Dewhirst F.E."/>
            <person name="Young S.K."/>
            <person name="Zeng Q."/>
            <person name="Gargeya S."/>
            <person name="Fitzgerald M."/>
            <person name="Haas B."/>
            <person name="Abouelleil A."/>
            <person name="Alvarado L."/>
            <person name="Arachchi H.M."/>
            <person name="Berlin A."/>
            <person name="Chapman S.B."/>
            <person name="Gearin G."/>
            <person name="Goldberg J."/>
            <person name="Griggs A."/>
            <person name="Gujja S."/>
            <person name="Hansen M."/>
            <person name="Heiman D."/>
            <person name="Howarth C."/>
            <person name="Larimer J."/>
            <person name="Lui A."/>
            <person name="MacDonald P.J.P."/>
            <person name="McCowen C."/>
            <person name="Montmayeur A."/>
            <person name="Murphy C."/>
            <person name="Neiman D."/>
            <person name="Pearson M."/>
            <person name="Priest M."/>
            <person name="Roberts A."/>
            <person name="Saif S."/>
            <person name="Shea T."/>
            <person name="Sisk P."/>
            <person name="Stolte C."/>
            <person name="Sykes S."/>
            <person name="Wortman J."/>
            <person name="Nusbaum C."/>
            <person name="Birren B."/>
        </authorList>
    </citation>
    <scope>NUCLEOTIDE SEQUENCE [LARGE SCALE GENOMIC DNA]</scope>
    <source>
        <strain evidence="2 3">OT 289</strain>
    </source>
</reference>
<dbReference type="SUPFAM" id="SSF51658">
    <property type="entry name" value="Xylose isomerase-like"/>
    <property type="match status" value="1"/>
</dbReference>
<dbReference type="Gene3D" id="3.20.20.150">
    <property type="entry name" value="Divalent-metal-dependent TIM barrel enzymes"/>
    <property type="match status" value="1"/>
</dbReference>
<dbReference type="InterPro" id="IPR036237">
    <property type="entry name" value="Xyl_isomerase-like_sf"/>
</dbReference>
<sequence>MTKRIILLMILAMGLIVPTIVHAQKAKKKKIAVQLYSLRDEIGSFVTRNYNHDYMPVFRKLAKMGYTGIEAACYVGDGKFYGRSPETFRLDVKHAGLQVLSSHCAKPLKKNELESGDFSESMMWWKDCIKAHKAVGVSYIVTPTIGKPATIKELQTYCNYLNAIGELCRENGIKYGYHNHSHEFQLVEGKEKMMDYLLQHTNPNYVFFEMDVYWVVLAKESPVAYFKKYPGRFKLLHIKDYREIGQSGMVGFDAIFRNAHTAGLEYPIVELEQASKSMEEGLKISIDYLIHAPFVKATYQRK</sequence>
<dbReference type="InterPro" id="IPR050312">
    <property type="entry name" value="IolE/XylAMocC-like"/>
</dbReference>
<dbReference type="InterPro" id="IPR013022">
    <property type="entry name" value="Xyl_isomerase-like_TIM-brl"/>
</dbReference>
<gene>
    <name evidence="2" type="ORF">HMPREF9944_01605</name>
</gene>
<keyword evidence="3" id="KW-1185">Reference proteome</keyword>
<dbReference type="Proteomes" id="UP000003167">
    <property type="component" value="Unassembled WGS sequence"/>
</dbReference>
<dbReference type="PATRIC" id="fig|999422.3.peg.1684"/>
<dbReference type="PANTHER" id="PTHR12110">
    <property type="entry name" value="HYDROXYPYRUVATE ISOMERASE"/>
    <property type="match status" value="1"/>
</dbReference>
<dbReference type="Pfam" id="PF01261">
    <property type="entry name" value="AP_endonuc_2"/>
    <property type="match status" value="1"/>
</dbReference>
<dbReference type="EMBL" id="AGEK01000028">
    <property type="protein sequence ID" value="EHO69748.1"/>
    <property type="molecule type" value="Genomic_DNA"/>
</dbReference>
<proteinExistence type="predicted"/>
<feature type="domain" description="Xylose isomerase-like TIM barrel" evidence="1">
    <location>
        <begin position="58"/>
        <end position="287"/>
    </location>
</feature>
<dbReference type="HOGENOM" id="CLU_059523_1_0_10"/>
<name>H1HN61_9BACT</name>
<protein>
    <recommendedName>
        <fullName evidence="1">Xylose isomerase-like TIM barrel domain-containing protein</fullName>
    </recommendedName>
</protein>
<organism evidence="2 3">
    <name type="scientific">Segatella maculosa OT 289</name>
    <dbReference type="NCBI Taxonomy" id="999422"/>
    <lineage>
        <taxon>Bacteria</taxon>
        <taxon>Pseudomonadati</taxon>
        <taxon>Bacteroidota</taxon>
        <taxon>Bacteroidia</taxon>
        <taxon>Bacteroidales</taxon>
        <taxon>Prevotellaceae</taxon>
        <taxon>Segatella</taxon>
    </lineage>
</organism>
<dbReference type="STRING" id="999422.HMPREF9944_01605"/>
<evidence type="ECO:0000313" key="2">
    <source>
        <dbReference type="EMBL" id="EHO69748.1"/>
    </source>
</evidence>
<dbReference type="OrthoDB" id="9798407at2"/>
<evidence type="ECO:0000313" key="3">
    <source>
        <dbReference type="Proteomes" id="UP000003167"/>
    </source>
</evidence>
<accession>H1HN61</accession>
<comment type="caution">
    <text evidence="2">The sequence shown here is derived from an EMBL/GenBank/DDBJ whole genome shotgun (WGS) entry which is preliminary data.</text>
</comment>